<keyword evidence="13" id="KW-1185">Reference proteome</keyword>
<evidence type="ECO:0000256" key="8">
    <source>
        <dbReference type="ARBA" id="ARBA00023326"/>
    </source>
</evidence>
<evidence type="ECO:0000256" key="2">
    <source>
        <dbReference type="ARBA" id="ARBA00007072"/>
    </source>
</evidence>
<organism evidence="12 13">
    <name type="scientific">Polysphondylium violaceum</name>
    <dbReference type="NCBI Taxonomy" id="133409"/>
    <lineage>
        <taxon>Eukaryota</taxon>
        <taxon>Amoebozoa</taxon>
        <taxon>Evosea</taxon>
        <taxon>Eumycetozoa</taxon>
        <taxon>Dictyostelia</taxon>
        <taxon>Dictyosteliales</taxon>
        <taxon>Dictyosteliaceae</taxon>
        <taxon>Polysphondylium</taxon>
    </lineage>
</organism>
<keyword evidence="7" id="KW-0326">Glycosidase</keyword>
<dbReference type="PROSITE" id="PS51257">
    <property type="entry name" value="PROKAR_LIPOPROTEIN"/>
    <property type="match status" value="1"/>
</dbReference>
<keyword evidence="10" id="KW-0732">Signal</keyword>
<evidence type="ECO:0000256" key="9">
    <source>
        <dbReference type="SAM" id="MobiDB-lite"/>
    </source>
</evidence>
<dbReference type="PANTHER" id="PTHR22298">
    <property type="entry name" value="ENDO-1,4-BETA-GLUCANASE"/>
    <property type="match status" value="1"/>
</dbReference>
<sequence length="488" mass="53774">MYIRKSKFILTLLVLVLSCSCNSFTIKHNTKNNDGGDTDGINQFMADTDFCDVLNKALMFYKYNRAGRLPDDDVPWRGNAALGDSSPGSSPDANGDGNLSGGYFDAGDHVKFGLPMSASMTMLGWGYLENKDAIEKCGATELYVQDLMYGWDWLMAAHTGPNEFAAQVGNGEADHAYWGPPEMMTMARPTYMINEQAPGTEVAMESAAALSICFMILNETNPDYANNCMDHAKQLYSFGDNYRAVYSDSVPDAQNFYKSWSGYDDEIVWATLWMHRATGDSSYLTRAQSDYDSLTIGKMAQANSHDWDLKAPGVCLLMTQAFPGTQQYVTDFEGFMNWWLPDGGVPYTPGGLAWIREWAPARYASNAAFLSSVYAKSGADTKYQTFTQSQISYILGNNPNSQSFVVGIGPNHPINPHHRASHHSLTDNIMSPVNNTYLLLGALVGGPSQDDSYKDDRTDYVRNEVACDYQACFVGNLAYLASLASGNN</sequence>
<evidence type="ECO:0000256" key="5">
    <source>
        <dbReference type="ARBA" id="ARBA00023001"/>
    </source>
</evidence>
<evidence type="ECO:0000256" key="1">
    <source>
        <dbReference type="ARBA" id="ARBA00000966"/>
    </source>
</evidence>
<feature type="signal peptide" evidence="10">
    <location>
        <begin position="1"/>
        <end position="23"/>
    </location>
</feature>
<keyword evidence="6" id="KW-0119">Carbohydrate metabolism</keyword>
<dbReference type="GO" id="GO:0008810">
    <property type="term" value="F:cellulase activity"/>
    <property type="evidence" value="ECO:0007669"/>
    <property type="project" value="UniProtKB-EC"/>
</dbReference>
<evidence type="ECO:0000256" key="7">
    <source>
        <dbReference type="ARBA" id="ARBA00023295"/>
    </source>
</evidence>
<gene>
    <name evidence="12" type="ORF">CYY_004710</name>
</gene>
<comment type="caution">
    <text evidence="12">The sequence shown here is derived from an EMBL/GenBank/DDBJ whole genome shotgun (WGS) entry which is preliminary data.</text>
</comment>
<feature type="chain" id="PRO_5035261207" description="cellulase" evidence="10">
    <location>
        <begin position="24"/>
        <end position="488"/>
    </location>
</feature>
<comment type="similarity">
    <text evidence="2">Belongs to the glycosyl hydrolase 9 (cellulase E) family.</text>
</comment>
<keyword evidence="5" id="KW-0136">Cellulose degradation</keyword>
<dbReference type="InterPro" id="IPR008928">
    <property type="entry name" value="6-hairpin_glycosidase_sf"/>
</dbReference>
<evidence type="ECO:0000256" key="4">
    <source>
        <dbReference type="ARBA" id="ARBA00022801"/>
    </source>
</evidence>
<dbReference type="EC" id="3.2.1.4" evidence="3"/>
<accession>A0A8J4UZ29</accession>
<dbReference type="EMBL" id="AJWJ01000172">
    <property type="protein sequence ID" value="KAF2073965.1"/>
    <property type="molecule type" value="Genomic_DNA"/>
</dbReference>
<dbReference type="OrthoDB" id="14118at2759"/>
<reference evidence="12" key="1">
    <citation type="submission" date="2020-01" db="EMBL/GenBank/DDBJ databases">
        <title>Development of genomics and gene disruption for Polysphondylium violaceum indicates a role for the polyketide synthase stlB in stalk morphogenesis.</title>
        <authorList>
            <person name="Narita B."/>
            <person name="Kawabe Y."/>
            <person name="Kin K."/>
            <person name="Saito T."/>
            <person name="Gibbs R."/>
            <person name="Kuspa A."/>
            <person name="Muzny D."/>
            <person name="Queller D."/>
            <person name="Richards S."/>
            <person name="Strassman J."/>
            <person name="Sucgang R."/>
            <person name="Worley K."/>
            <person name="Schaap P."/>
        </authorList>
    </citation>
    <scope>NUCLEOTIDE SEQUENCE</scope>
    <source>
        <strain evidence="12">QSvi11</strain>
    </source>
</reference>
<comment type="catalytic activity">
    <reaction evidence="1">
        <text>Endohydrolysis of (1-&gt;4)-beta-D-glucosidic linkages in cellulose, lichenin and cereal beta-D-glucans.</text>
        <dbReference type="EC" id="3.2.1.4"/>
    </reaction>
</comment>
<dbReference type="Gene3D" id="1.50.10.10">
    <property type="match status" value="1"/>
</dbReference>
<name>A0A8J4UZ29_9MYCE</name>
<keyword evidence="4" id="KW-0378">Hydrolase</keyword>
<dbReference type="Pfam" id="PF00759">
    <property type="entry name" value="Glyco_hydro_9"/>
    <property type="match status" value="1"/>
</dbReference>
<dbReference type="GO" id="GO:0030245">
    <property type="term" value="P:cellulose catabolic process"/>
    <property type="evidence" value="ECO:0007669"/>
    <property type="project" value="UniProtKB-KW"/>
</dbReference>
<evidence type="ECO:0000313" key="12">
    <source>
        <dbReference type="EMBL" id="KAF2073965.1"/>
    </source>
</evidence>
<dbReference type="SUPFAM" id="SSF48208">
    <property type="entry name" value="Six-hairpin glycosidases"/>
    <property type="match status" value="1"/>
</dbReference>
<feature type="domain" description="Glycoside hydrolase family 9" evidence="11">
    <location>
        <begin position="50"/>
        <end position="476"/>
    </location>
</feature>
<evidence type="ECO:0000259" key="11">
    <source>
        <dbReference type="Pfam" id="PF00759"/>
    </source>
</evidence>
<keyword evidence="8" id="KW-0624">Polysaccharide degradation</keyword>
<dbReference type="AlphaFoldDB" id="A0A8J4UZ29"/>
<dbReference type="Proteomes" id="UP000695562">
    <property type="component" value="Unassembled WGS sequence"/>
</dbReference>
<evidence type="ECO:0000256" key="3">
    <source>
        <dbReference type="ARBA" id="ARBA00012601"/>
    </source>
</evidence>
<dbReference type="InterPro" id="IPR001701">
    <property type="entry name" value="Glyco_hydro_9"/>
</dbReference>
<evidence type="ECO:0000256" key="10">
    <source>
        <dbReference type="SAM" id="SignalP"/>
    </source>
</evidence>
<proteinExistence type="inferred from homology"/>
<dbReference type="InterPro" id="IPR012341">
    <property type="entry name" value="6hp_glycosidase-like_sf"/>
</dbReference>
<evidence type="ECO:0000256" key="6">
    <source>
        <dbReference type="ARBA" id="ARBA00023277"/>
    </source>
</evidence>
<evidence type="ECO:0000313" key="13">
    <source>
        <dbReference type="Proteomes" id="UP000695562"/>
    </source>
</evidence>
<feature type="region of interest" description="Disordered" evidence="9">
    <location>
        <begin position="78"/>
        <end position="97"/>
    </location>
</feature>
<protein>
    <recommendedName>
        <fullName evidence="3">cellulase</fullName>
        <ecNumber evidence="3">3.2.1.4</ecNumber>
    </recommendedName>
</protein>